<dbReference type="EMBL" id="JPOS01000018">
    <property type="protein sequence ID" value="KGE88588.1"/>
    <property type="molecule type" value="Genomic_DNA"/>
</dbReference>
<evidence type="ECO:0000313" key="1">
    <source>
        <dbReference type="EMBL" id="KGE88588.1"/>
    </source>
</evidence>
<protein>
    <submittedName>
        <fullName evidence="1">Uncharacterized protein</fullName>
    </submittedName>
</protein>
<evidence type="ECO:0000313" key="2">
    <source>
        <dbReference type="Proteomes" id="UP000029736"/>
    </source>
</evidence>
<proteinExistence type="predicted"/>
<organism evidence="1 2">
    <name type="scientific">Phaeodactylibacter xiamenensis</name>
    <dbReference type="NCBI Taxonomy" id="1524460"/>
    <lineage>
        <taxon>Bacteria</taxon>
        <taxon>Pseudomonadati</taxon>
        <taxon>Bacteroidota</taxon>
        <taxon>Saprospiria</taxon>
        <taxon>Saprospirales</taxon>
        <taxon>Haliscomenobacteraceae</taxon>
        <taxon>Phaeodactylibacter</taxon>
    </lineage>
</organism>
<gene>
    <name evidence="1" type="ORF">IX84_07880</name>
</gene>
<name>A0A098SAB9_9BACT</name>
<comment type="caution">
    <text evidence="1">The sequence shown here is derived from an EMBL/GenBank/DDBJ whole genome shotgun (WGS) entry which is preliminary data.</text>
</comment>
<dbReference type="Proteomes" id="UP000029736">
    <property type="component" value="Unassembled WGS sequence"/>
</dbReference>
<keyword evidence="2" id="KW-1185">Reference proteome</keyword>
<dbReference type="RefSeq" id="WP_044218253.1">
    <property type="nucleotide sequence ID" value="NZ_JBKAGJ010000006.1"/>
</dbReference>
<dbReference type="AlphaFoldDB" id="A0A098SAB9"/>
<sequence>MARKVHIGARIEPDLYSAITQEAIKKGVTLSEEVSRLLNNGLSNNDYARPSSLHFLYGYFPTSWVQELFFSISEEYEEWSGEPSVQEFCSELADRTEALVEEGVDTEDRLRTMPRLPKDLEEALEELLYDLTKEADDLTDRKSFFLQWANLLREASGDANEEAEDEEGAHELILQFEAEDMAQIRKFLVRKGLDADEELYTALSQYMYKLLGKALVREAGPLLLAWNGEEEMAKVGERLQKAGFWKPDVGL</sequence>
<dbReference type="OrthoDB" id="9831942at2"/>
<dbReference type="STRING" id="1524460.IX84_07880"/>
<reference evidence="1 2" key="1">
    <citation type="journal article" date="2014" name="Int. J. Syst. Evol. Microbiol.">
        <title>Phaeodactylibacter xiamenensis gen. nov., sp. nov., a member of the family Saprospiraceae isolated from the marine alga Phaeodactylum tricornutum.</title>
        <authorList>
            <person name="Chen Z.Jr."/>
            <person name="Lei X."/>
            <person name="Lai Q."/>
            <person name="Li Y."/>
            <person name="Zhang B."/>
            <person name="Zhang J."/>
            <person name="Zhang H."/>
            <person name="Yang L."/>
            <person name="Zheng W."/>
            <person name="Tian Y."/>
            <person name="Yu Z."/>
            <person name="Xu H.Jr."/>
            <person name="Zheng T."/>
        </authorList>
    </citation>
    <scope>NUCLEOTIDE SEQUENCE [LARGE SCALE GENOMIC DNA]</scope>
    <source>
        <strain evidence="1 2">KD52</strain>
    </source>
</reference>
<accession>A0A098SAB9</accession>